<dbReference type="EMBL" id="ADLN01000104">
    <property type="protein sequence ID" value="EHI58350.1"/>
    <property type="molecule type" value="Genomic_DNA"/>
</dbReference>
<dbReference type="Pfam" id="PF13635">
    <property type="entry name" value="DUF4143"/>
    <property type="match status" value="1"/>
</dbReference>
<dbReference type="PANTHER" id="PTHR33295:SF7">
    <property type="entry name" value="ATPASE"/>
    <property type="match status" value="1"/>
</dbReference>
<keyword evidence="4" id="KW-1185">Reference proteome</keyword>
<dbReference type="InterPro" id="IPR041682">
    <property type="entry name" value="AAA_14"/>
</dbReference>
<evidence type="ECO:0000313" key="4">
    <source>
        <dbReference type="Proteomes" id="UP000005384"/>
    </source>
</evidence>
<dbReference type="PATRIC" id="fig|742737.3.peg.3788"/>
<evidence type="ECO:0000259" key="1">
    <source>
        <dbReference type="Pfam" id="PF13173"/>
    </source>
</evidence>
<evidence type="ECO:0000259" key="2">
    <source>
        <dbReference type="Pfam" id="PF13635"/>
    </source>
</evidence>
<protein>
    <recommendedName>
        <fullName evidence="5">AAA+ ATPase domain-containing protein</fullName>
    </recommendedName>
</protein>
<dbReference type="PANTHER" id="PTHR33295">
    <property type="entry name" value="ATPASE"/>
    <property type="match status" value="1"/>
</dbReference>
<dbReference type="InterPro" id="IPR027417">
    <property type="entry name" value="P-loop_NTPase"/>
</dbReference>
<name>G5IJY0_9FIRM</name>
<dbReference type="HOGENOM" id="CLU_047370_2_0_9"/>
<sequence>MEFKRTIYSELMKWKERHTGRVLELKGARQVGKTYILQKFARENYSHMTYFNMAEVTGKRFLECLALAEEWKPGMPQPEHELQKAMILYDVDFKDTRDTIIVIDEIQESSQVFNKTRMFARTLACDVIITGSYLGKILDKEFFLPAGDLDILEMGTLSFEEFLDASGKLDLFEQLDLYGNSPHEGYDEIKECFSIYERIGGYPAVVRTYFETHDFEECDKILRSLLEVFTRESKRYFKEIIDVNIFEKLFDAIGRLMIKEKTGVRDLVEEISKIAYQSESGRITKKMVNHAIGWLEESHILGYAAKSIDCNYLDIKENCRLYFLDLGIAYTFLKQVGASEKELQGILAENFAYLILKRHVHVDIAGNNPWFAIWQKTKGELDFFVRGQDGKSYGIEVKSTDESAKTARAIFDAKKLDYLYCLKGDSYGGIAENGRWLTVPLYLTPRIRFDLS</sequence>
<evidence type="ECO:0000313" key="3">
    <source>
        <dbReference type="EMBL" id="EHI58350.1"/>
    </source>
</evidence>
<feature type="domain" description="DUF4143" evidence="2">
    <location>
        <begin position="280"/>
        <end position="399"/>
    </location>
</feature>
<dbReference type="RefSeq" id="WP_006781799.1">
    <property type="nucleotide sequence ID" value="NZ_CP040506.1"/>
</dbReference>
<dbReference type="Proteomes" id="UP000005384">
    <property type="component" value="Unassembled WGS sequence"/>
</dbReference>
<gene>
    <name evidence="3" type="ORF">HMPREF9473_03808</name>
</gene>
<dbReference type="AlphaFoldDB" id="G5IJY0"/>
<accession>G5IJY0</accession>
<proteinExistence type="predicted"/>
<dbReference type="Pfam" id="PF13173">
    <property type="entry name" value="AAA_14"/>
    <property type="match status" value="1"/>
</dbReference>
<reference evidence="3 4" key="1">
    <citation type="submission" date="2011-08" db="EMBL/GenBank/DDBJ databases">
        <title>The Genome Sequence of Clostridium hathewayi WAL-18680.</title>
        <authorList>
            <consortium name="The Broad Institute Genome Sequencing Platform"/>
            <person name="Earl A."/>
            <person name="Ward D."/>
            <person name="Feldgarden M."/>
            <person name="Gevers D."/>
            <person name="Finegold S.M."/>
            <person name="Summanen P.H."/>
            <person name="Molitoris D.R."/>
            <person name="Song M."/>
            <person name="Daigneault M."/>
            <person name="Allen-Vercoe E."/>
            <person name="Young S.K."/>
            <person name="Zeng Q."/>
            <person name="Gargeya S."/>
            <person name="Fitzgerald M."/>
            <person name="Haas B."/>
            <person name="Abouelleil A."/>
            <person name="Alvarado L."/>
            <person name="Arachchi H.M."/>
            <person name="Berlin A."/>
            <person name="Brown A."/>
            <person name="Chapman S.B."/>
            <person name="Chen Z."/>
            <person name="Dunbar C."/>
            <person name="Freedman E."/>
            <person name="Gearin G."/>
            <person name="Gellesch M."/>
            <person name="Goldberg J."/>
            <person name="Griggs A."/>
            <person name="Gujja S."/>
            <person name="Heiman D."/>
            <person name="Howarth C."/>
            <person name="Larson L."/>
            <person name="Lui A."/>
            <person name="MacDonald P.J.P."/>
            <person name="Montmayeur A."/>
            <person name="Murphy C."/>
            <person name="Neiman D."/>
            <person name="Pearson M."/>
            <person name="Priest M."/>
            <person name="Roberts A."/>
            <person name="Saif S."/>
            <person name="Shea T."/>
            <person name="Shenoy N."/>
            <person name="Sisk P."/>
            <person name="Stolte C."/>
            <person name="Sykes S."/>
            <person name="Wortman J."/>
            <person name="Nusbaum C."/>
            <person name="Birren B."/>
        </authorList>
    </citation>
    <scope>NUCLEOTIDE SEQUENCE [LARGE SCALE GENOMIC DNA]</scope>
    <source>
        <strain evidence="3 4">WAL-18680</strain>
    </source>
</reference>
<comment type="caution">
    <text evidence="3">The sequence shown here is derived from an EMBL/GenBank/DDBJ whole genome shotgun (WGS) entry which is preliminary data.</text>
</comment>
<organism evidence="3 4">
    <name type="scientific">Hungatella hathewayi WAL-18680</name>
    <dbReference type="NCBI Taxonomy" id="742737"/>
    <lineage>
        <taxon>Bacteria</taxon>
        <taxon>Bacillati</taxon>
        <taxon>Bacillota</taxon>
        <taxon>Clostridia</taxon>
        <taxon>Lachnospirales</taxon>
        <taxon>Lachnospiraceae</taxon>
        <taxon>Hungatella</taxon>
    </lineage>
</organism>
<dbReference type="SUPFAM" id="SSF52540">
    <property type="entry name" value="P-loop containing nucleoside triphosphate hydrolases"/>
    <property type="match status" value="1"/>
</dbReference>
<dbReference type="OrthoDB" id="9801806at2"/>
<dbReference type="InterPro" id="IPR025420">
    <property type="entry name" value="DUF4143"/>
</dbReference>
<evidence type="ECO:0008006" key="5">
    <source>
        <dbReference type="Google" id="ProtNLM"/>
    </source>
</evidence>
<feature type="domain" description="AAA" evidence="1">
    <location>
        <begin position="21"/>
        <end position="163"/>
    </location>
</feature>